<name>A0A918YRH3_9ACTN</name>
<dbReference type="Proteomes" id="UP000655443">
    <property type="component" value="Unassembled WGS sequence"/>
</dbReference>
<protein>
    <submittedName>
        <fullName evidence="2">Uncharacterized protein</fullName>
    </submittedName>
</protein>
<dbReference type="AlphaFoldDB" id="A0A918YRH3"/>
<accession>A0A918YRH3</accession>
<feature type="region of interest" description="Disordered" evidence="1">
    <location>
        <begin position="389"/>
        <end position="416"/>
    </location>
</feature>
<sequence>MHPLTVEWLVSQSHTAEFLDLDSNDEFGQMRDYMAQTAASARLVPIRSLGAPIYSMHFAGEWHLIWNENYLEHVFRIAGTLIADKYQLMWYDDRGLDATQSLMSEVLYDEGYYKESCTLQSMVQSRNGLTSRPESRLALAAFLCRDFPEGEDETTTLNHAVIARLYVFLHELGHLIKRSDPTFYAALEREAASTFNVYKLIASGNVDEQNLLSGATLILPPDEIGDLARQMPASEISKALLDELAPDTFALFAIMQLLKMARPDGLTLDEAVYVCGYLFALRLAVEAIRDLRTRTTHLAAGSPIPQGPDEGAWRTFLLRQCTSLSINELLKAGLASPNVGEDSTQSTFRKLNEPCFTLLQRRRLIFEPGGTKAADVIWRSVVESINSQTAIGLDGPSPQSRQDVSTSDRYGDNETHRQHFLEAAGWSKQSGQWRYSPT</sequence>
<proteinExistence type="predicted"/>
<reference evidence="2" key="1">
    <citation type="journal article" date="2014" name="Int. J. Syst. Evol. Microbiol.">
        <title>Complete genome sequence of Corynebacterium casei LMG S-19264T (=DSM 44701T), isolated from a smear-ripened cheese.</title>
        <authorList>
            <consortium name="US DOE Joint Genome Institute (JGI-PGF)"/>
            <person name="Walter F."/>
            <person name="Albersmeier A."/>
            <person name="Kalinowski J."/>
            <person name="Ruckert C."/>
        </authorList>
    </citation>
    <scope>NUCLEOTIDE SEQUENCE</scope>
    <source>
        <strain evidence="2">JCM 4714</strain>
    </source>
</reference>
<dbReference type="RefSeq" id="WP_189957583.1">
    <property type="nucleotide sequence ID" value="NZ_BMVG01000026.1"/>
</dbReference>
<comment type="caution">
    <text evidence="2">The sequence shown here is derived from an EMBL/GenBank/DDBJ whole genome shotgun (WGS) entry which is preliminary data.</text>
</comment>
<evidence type="ECO:0000313" key="3">
    <source>
        <dbReference type="Proteomes" id="UP000655443"/>
    </source>
</evidence>
<feature type="compositionally biased region" description="Polar residues" evidence="1">
    <location>
        <begin position="397"/>
        <end position="408"/>
    </location>
</feature>
<gene>
    <name evidence="2" type="ORF">GCM10010339_69400</name>
</gene>
<organism evidence="2 3">
    <name type="scientific">Streptomyces alanosinicus</name>
    <dbReference type="NCBI Taxonomy" id="68171"/>
    <lineage>
        <taxon>Bacteria</taxon>
        <taxon>Bacillati</taxon>
        <taxon>Actinomycetota</taxon>
        <taxon>Actinomycetes</taxon>
        <taxon>Kitasatosporales</taxon>
        <taxon>Streptomycetaceae</taxon>
        <taxon>Streptomyces</taxon>
    </lineage>
</organism>
<keyword evidence="3" id="KW-1185">Reference proteome</keyword>
<reference evidence="2" key="2">
    <citation type="submission" date="2020-09" db="EMBL/GenBank/DDBJ databases">
        <authorList>
            <person name="Sun Q."/>
            <person name="Ohkuma M."/>
        </authorList>
    </citation>
    <scope>NUCLEOTIDE SEQUENCE</scope>
    <source>
        <strain evidence="2">JCM 4714</strain>
    </source>
</reference>
<evidence type="ECO:0000313" key="2">
    <source>
        <dbReference type="EMBL" id="GHE11069.1"/>
    </source>
</evidence>
<evidence type="ECO:0000256" key="1">
    <source>
        <dbReference type="SAM" id="MobiDB-lite"/>
    </source>
</evidence>
<dbReference type="EMBL" id="BMVG01000026">
    <property type="protein sequence ID" value="GHE11069.1"/>
    <property type="molecule type" value="Genomic_DNA"/>
</dbReference>